<dbReference type="AlphaFoldDB" id="A0A176X1W4"/>
<evidence type="ECO:0000313" key="2">
    <source>
        <dbReference type="Proteomes" id="UP000077098"/>
    </source>
</evidence>
<organism evidence="1 2">
    <name type="scientific">Agrobacterium tumefaciens</name>
    <dbReference type="NCBI Taxonomy" id="358"/>
    <lineage>
        <taxon>Bacteria</taxon>
        <taxon>Pseudomonadati</taxon>
        <taxon>Pseudomonadota</taxon>
        <taxon>Alphaproteobacteria</taxon>
        <taxon>Hyphomicrobiales</taxon>
        <taxon>Rhizobiaceae</taxon>
        <taxon>Rhizobium/Agrobacterium group</taxon>
        <taxon>Agrobacterium</taxon>
        <taxon>Agrobacterium tumefaciens complex</taxon>
    </lineage>
</organism>
<name>A0A176X1W4_AGRTU</name>
<protein>
    <submittedName>
        <fullName evidence="1">Uncharacterized protein</fullName>
    </submittedName>
</protein>
<sequence>MERARTEKVYDQREDLHAAGGFSGVKIIKRGQAPEEKTYRSTCRNCLTIVEFKRRDAKFTADQRDGDYLSVDCPVCAHRIYATP</sequence>
<dbReference type="Proteomes" id="UP000077098">
    <property type="component" value="Unassembled WGS sequence"/>
</dbReference>
<comment type="caution">
    <text evidence="1">The sequence shown here is derived from an EMBL/GenBank/DDBJ whole genome shotgun (WGS) entry which is preliminary data.</text>
</comment>
<gene>
    <name evidence="1" type="ORF">A7J57_10350</name>
</gene>
<accession>A0A176X1W4</accession>
<dbReference type="EMBL" id="LXPS01000036">
    <property type="protein sequence ID" value="OAE40654.1"/>
    <property type="molecule type" value="Genomic_DNA"/>
</dbReference>
<evidence type="ECO:0000313" key="1">
    <source>
        <dbReference type="EMBL" id="OAE40654.1"/>
    </source>
</evidence>
<reference evidence="1 2" key="1">
    <citation type="submission" date="2016-05" db="EMBL/GenBank/DDBJ databases">
        <authorList>
            <person name="Lavstsen T."/>
            <person name="Jespersen J.S."/>
        </authorList>
    </citation>
    <scope>NUCLEOTIDE SEQUENCE [LARGE SCALE GENOMIC DNA]</scope>
    <source>
        <strain evidence="1 2">KCJ1736</strain>
    </source>
</reference>
<proteinExistence type="predicted"/>